<gene>
    <name evidence="1" type="ORF">C802_02124</name>
</gene>
<dbReference type="RefSeq" id="WP_016276505.1">
    <property type="nucleotide sequence ID" value="NZ_JANKBR010000001.1"/>
</dbReference>
<protein>
    <recommendedName>
        <fullName evidence="3">HEPN AbiU2-like domain-containing protein</fullName>
    </recommendedName>
</protein>
<dbReference type="Proteomes" id="UP000014200">
    <property type="component" value="Unassembled WGS sequence"/>
</dbReference>
<evidence type="ECO:0000313" key="2">
    <source>
        <dbReference type="Proteomes" id="UP000014200"/>
    </source>
</evidence>
<organism evidence="1 2">
    <name type="scientific">Phocaeicola sartorii</name>
    <dbReference type="NCBI Taxonomy" id="671267"/>
    <lineage>
        <taxon>Bacteria</taxon>
        <taxon>Pseudomonadati</taxon>
        <taxon>Bacteroidota</taxon>
        <taxon>Bacteroidia</taxon>
        <taxon>Bacteroidales</taxon>
        <taxon>Bacteroidaceae</taxon>
        <taxon>Phocaeicola</taxon>
    </lineage>
</organism>
<dbReference type="PATRIC" id="fig|1235788.3.peg.2173"/>
<evidence type="ECO:0000313" key="1">
    <source>
        <dbReference type="EMBL" id="EOS12311.1"/>
    </source>
</evidence>
<proteinExistence type="predicted"/>
<evidence type="ECO:0008006" key="3">
    <source>
        <dbReference type="Google" id="ProtNLM"/>
    </source>
</evidence>
<name>R9I7U0_9BACT</name>
<accession>R9I7U0</accession>
<reference evidence="1 2" key="1">
    <citation type="submission" date="2013-04" db="EMBL/GenBank/DDBJ databases">
        <title>The Genome Sequence of Bacteroides massiliensis dnLKV3.</title>
        <authorList>
            <consortium name="The Broad Institute Genomics Platform"/>
            <consortium name="The Broad Institute Genome Sequencing Center for Infectious Disease"/>
            <person name="Earl A."/>
            <person name="Xavier R."/>
            <person name="Kuhn K."/>
            <person name="Stappenbeck T."/>
            <person name="Walker B."/>
            <person name="Young S."/>
            <person name="Zeng Q."/>
            <person name="Gargeya S."/>
            <person name="Fitzgerald M."/>
            <person name="Haas B."/>
            <person name="Abouelleil A."/>
            <person name="Allen A.W."/>
            <person name="Alvarado L."/>
            <person name="Arachchi H.M."/>
            <person name="Berlin A.M."/>
            <person name="Chapman S.B."/>
            <person name="Gainer-Dewar J."/>
            <person name="Goldberg J."/>
            <person name="Griggs A."/>
            <person name="Gujja S."/>
            <person name="Hansen M."/>
            <person name="Howarth C."/>
            <person name="Imamovic A."/>
            <person name="Ireland A."/>
            <person name="Larimer J."/>
            <person name="McCowan C."/>
            <person name="Murphy C."/>
            <person name="Pearson M."/>
            <person name="Poon T.W."/>
            <person name="Priest M."/>
            <person name="Roberts A."/>
            <person name="Saif S."/>
            <person name="Shea T."/>
            <person name="Sisk P."/>
            <person name="Sykes S."/>
            <person name="Wortman J."/>
            <person name="Nusbaum C."/>
            <person name="Birren B."/>
        </authorList>
    </citation>
    <scope>NUCLEOTIDE SEQUENCE [LARGE SCALE GENOMIC DNA]</scope>
    <source>
        <strain evidence="2">dnLKV3</strain>
    </source>
</reference>
<sequence length="236" mass="27242">MKYKKSPLDSFLQQRISDNARELKNTLNETLQTEQDCLEQIRLSLNHCKKNIADIERQVKKCSLASLPVYEAKKAAFKDNLTIWNMLGHIQMASIEMKEYLKRLSVENIDEWEQRDVIKSAYTAIYETSKKLVDTTGNIIKFIQHYFPSYDYGTFAVAKKELTRFREQNTAELTRVRNGIDAHRDVEVSTQIDLIEGLHLAEAVQLIIDYGNIVNKLGNVTNPIIELGIKRLQACF</sequence>
<dbReference type="HOGENOM" id="CLU_1173588_0_0_10"/>
<dbReference type="STRING" id="1235788.C802_02124"/>
<keyword evidence="2" id="KW-1185">Reference proteome</keyword>
<dbReference type="EMBL" id="ASSP01000014">
    <property type="protein sequence ID" value="EOS12311.1"/>
    <property type="molecule type" value="Genomic_DNA"/>
</dbReference>
<dbReference type="AlphaFoldDB" id="R9I7U0"/>
<comment type="caution">
    <text evidence="1">The sequence shown here is derived from an EMBL/GenBank/DDBJ whole genome shotgun (WGS) entry which is preliminary data.</text>
</comment>